<dbReference type="SMART" id="SM01120">
    <property type="entry name" value="Dak2"/>
    <property type="match status" value="1"/>
</dbReference>
<evidence type="ECO:0000256" key="4">
    <source>
        <dbReference type="ARBA" id="ARBA00022679"/>
    </source>
</evidence>
<keyword evidence="4" id="KW-0808">Transferase</keyword>
<evidence type="ECO:0000256" key="5">
    <source>
        <dbReference type="ARBA" id="ARBA00022741"/>
    </source>
</evidence>
<comment type="pathway">
    <text evidence="2">Polyol metabolism; glycerol fermentation; glycerone phosphate from glycerol (oxidative route): step 2/2.</text>
</comment>
<keyword evidence="7" id="KW-0319">Glycerol metabolism</keyword>
<sequence length="629" mass="66666">MSTKHYFPSTAANTLVPRALRALTTANPHLALDEEHRVVLSKSHDQSRVSVIGGGGSGHEPAWSGFVGDGLLSAAACGDIFASPSASQVLAAMDAVPSDQGTILLITNYTGDRLHFGLAAEKAKAKAASSGQQGNRKVAIVAATDDVSIGRSKCSRVGRRGLPGHVFTMKILCSAAAENWLFDDCVHLAETINAHTVSIGSALDHCHVPGRQHQSVAEDTCIIGAGIHNEPGRRMLTPFPSVDEIIKQCLALLCNQDDPERGFVEFGSGDEIIMLINNYGGLSTLELGALTDEVQTQLAKLYGLRPCRTMMGAFETSLNAPGFSISLANLSAAARQCDSTTSKLLELLDRPTTAVSWPNVTNFDRSATPQVSKAGINGLNAQSQSAEKTTFFDIVGSEGGFPVDAKLLEKAVRSACEAAISAEPHLTKWDMIMGDGDCGEAVKDVCEAVLSLLDKGAASRGSLLNFLGILMETLDKMGGTLGAIFGIFLSAFYSALKQPVEQHTTSTVTRSERLSKSVASAVDSLQRHTPAREGDRTVMDVFIPFANAYAESVDFAAAVQVAGDKALATRWIKPSLGRASYVGDAATKELPDPGAWALYEMLWGLAQGVGMDVPRVSRQRGRSGCLSRE</sequence>
<comment type="catalytic activity">
    <reaction evidence="10">
        <text>dihydroxyacetone + ATP = dihydroxyacetone phosphate + ADP + H(+)</text>
        <dbReference type="Rhea" id="RHEA:15773"/>
        <dbReference type="ChEBI" id="CHEBI:15378"/>
        <dbReference type="ChEBI" id="CHEBI:16016"/>
        <dbReference type="ChEBI" id="CHEBI:30616"/>
        <dbReference type="ChEBI" id="CHEBI:57642"/>
        <dbReference type="ChEBI" id="CHEBI:456216"/>
        <dbReference type="EC" id="2.7.1.29"/>
    </reaction>
</comment>
<dbReference type="GO" id="GO:0005829">
    <property type="term" value="C:cytosol"/>
    <property type="evidence" value="ECO:0007669"/>
    <property type="project" value="TreeGrafter"/>
</dbReference>
<dbReference type="EMBL" id="CP023326">
    <property type="protein sequence ID" value="ATY66317.1"/>
    <property type="molecule type" value="Genomic_DNA"/>
</dbReference>
<dbReference type="PANTHER" id="PTHR28629:SF1">
    <property type="entry name" value="YALI0F01606P"/>
    <property type="match status" value="1"/>
</dbReference>
<dbReference type="PANTHER" id="PTHR28629">
    <property type="entry name" value="TRIOKINASE/FMN CYCLASE"/>
    <property type="match status" value="1"/>
</dbReference>
<evidence type="ECO:0000259" key="11">
    <source>
        <dbReference type="PROSITE" id="PS51480"/>
    </source>
</evidence>
<gene>
    <name evidence="13" type="ORF">A9K55_001182</name>
</gene>
<dbReference type="InterPro" id="IPR050861">
    <property type="entry name" value="Dihydroxyacetone_Kinase"/>
</dbReference>
<evidence type="ECO:0000256" key="2">
    <source>
        <dbReference type="ARBA" id="ARBA00004778"/>
    </source>
</evidence>
<dbReference type="GO" id="GO:0005524">
    <property type="term" value="F:ATP binding"/>
    <property type="evidence" value="ECO:0007669"/>
    <property type="project" value="UniProtKB-KW"/>
</dbReference>
<evidence type="ECO:0000256" key="6">
    <source>
        <dbReference type="ARBA" id="ARBA00022777"/>
    </source>
</evidence>
<dbReference type="GO" id="GO:0019588">
    <property type="term" value="P:anaerobic glycerol catabolic process"/>
    <property type="evidence" value="ECO:0007669"/>
    <property type="project" value="UniProtKB-UniPathway"/>
</dbReference>
<evidence type="ECO:0000256" key="9">
    <source>
        <dbReference type="ARBA" id="ARBA00047974"/>
    </source>
</evidence>
<evidence type="ECO:0000256" key="3">
    <source>
        <dbReference type="ARBA" id="ARBA00008757"/>
    </source>
</evidence>
<dbReference type="Gene3D" id="3.40.50.10440">
    <property type="entry name" value="Dihydroxyacetone kinase, domain 1"/>
    <property type="match status" value="1"/>
</dbReference>
<dbReference type="VEuPathDB" id="FungiDB:A9K55_001182"/>
<dbReference type="FunFam" id="3.40.50.10440:FF:000001">
    <property type="entry name" value="Dihydroxyacetone kinase, DhaK subunit"/>
    <property type="match status" value="1"/>
</dbReference>
<dbReference type="Pfam" id="PF02734">
    <property type="entry name" value="Dak2"/>
    <property type="match status" value="1"/>
</dbReference>
<dbReference type="GO" id="GO:0050354">
    <property type="term" value="F:triokinase activity"/>
    <property type="evidence" value="ECO:0007669"/>
    <property type="project" value="UniProtKB-EC"/>
</dbReference>
<organism evidence="13 14">
    <name type="scientific">Cordyceps militaris</name>
    <name type="common">Caterpillar fungus</name>
    <name type="synonym">Clavaria militaris</name>
    <dbReference type="NCBI Taxonomy" id="73501"/>
    <lineage>
        <taxon>Eukaryota</taxon>
        <taxon>Fungi</taxon>
        <taxon>Dikarya</taxon>
        <taxon>Ascomycota</taxon>
        <taxon>Pezizomycotina</taxon>
        <taxon>Sordariomycetes</taxon>
        <taxon>Hypocreomycetidae</taxon>
        <taxon>Hypocreales</taxon>
        <taxon>Cordycipitaceae</taxon>
        <taxon>Cordyceps</taxon>
    </lineage>
</organism>
<name>A0A2H4ST75_CORMI</name>
<dbReference type="SUPFAM" id="SSF101473">
    <property type="entry name" value="DhaL-like"/>
    <property type="match status" value="1"/>
</dbReference>
<feature type="domain" description="DhaK" evidence="12">
    <location>
        <begin position="11"/>
        <end position="357"/>
    </location>
</feature>
<evidence type="ECO:0000256" key="7">
    <source>
        <dbReference type="ARBA" id="ARBA00022798"/>
    </source>
</evidence>
<dbReference type="Proteomes" id="UP000323067">
    <property type="component" value="Chromosome iii"/>
</dbReference>
<dbReference type="Gene3D" id="3.30.1180.20">
    <property type="entry name" value="Dihydroxyacetone kinase, domain 2"/>
    <property type="match status" value="1"/>
</dbReference>
<proteinExistence type="inferred from homology"/>
<dbReference type="FunFam" id="3.30.1180.20:FF:000001">
    <property type="entry name" value="Dihydroxyacetone kinase 1"/>
    <property type="match status" value="1"/>
</dbReference>
<evidence type="ECO:0000313" key="14">
    <source>
        <dbReference type="Proteomes" id="UP000323067"/>
    </source>
</evidence>
<dbReference type="AlphaFoldDB" id="A0A2H4ST75"/>
<evidence type="ECO:0000313" key="13">
    <source>
        <dbReference type="EMBL" id="ATY66317.1"/>
    </source>
</evidence>
<evidence type="ECO:0000256" key="1">
    <source>
        <dbReference type="ARBA" id="ARBA00003264"/>
    </source>
</evidence>
<accession>A0A2H4ST75</accession>
<comment type="catalytic activity">
    <reaction evidence="9">
        <text>D-glyceraldehyde + ATP = D-glyceraldehyde 3-phosphate + ADP + H(+)</text>
        <dbReference type="Rhea" id="RHEA:13941"/>
        <dbReference type="ChEBI" id="CHEBI:15378"/>
        <dbReference type="ChEBI" id="CHEBI:17378"/>
        <dbReference type="ChEBI" id="CHEBI:30616"/>
        <dbReference type="ChEBI" id="CHEBI:59776"/>
        <dbReference type="ChEBI" id="CHEBI:456216"/>
        <dbReference type="EC" id="2.7.1.28"/>
    </reaction>
</comment>
<dbReference type="PROSITE" id="PS51481">
    <property type="entry name" value="DHAK"/>
    <property type="match status" value="1"/>
</dbReference>
<reference evidence="13 14" key="1">
    <citation type="journal article" date="2017" name="BMC Genomics">
        <title>Chromosome level assembly and secondary metabolite potential of the parasitic fungus Cordyceps militaris.</title>
        <authorList>
            <person name="Kramer G.J."/>
            <person name="Nodwell J.R."/>
        </authorList>
    </citation>
    <scope>NUCLEOTIDE SEQUENCE [LARGE SCALE GENOMIC DNA]</scope>
    <source>
        <strain evidence="13 14">ATCC 34164</strain>
    </source>
</reference>
<comment type="function">
    <text evidence="1">Catalyzes both the phosphorylation of dihydroxyacetone and of glyceraldehyde.</text>
</comment>
<keyword evidence="6 13" id="KW-0418">Kinase</keyword>
<evidence type="ECO:0000259" key="12">
    <source>
        <dbReference type="PROSITE" id="PS51481"/>
    </source>
</evidence>
<protein>
    <submittedName>
        <fullName evidence="13">Dihydroxyacetone kinase</fullName>
    </submittedName>
</protein>
<evidence type="ECO:0000256" key="8">
    <source>
        <dbReference type="ARBA" id="ARBA00022840"/>
    </source>
</evidence>
<evidence type="ECO:0000256" key="10">
    <source>
        <dbReference type="ARBA" id="ARBA00048898"/>
    </source>
</evidence>
<dbReference type="GO" id="GO:0004371">
    <property type="term" value="F:glycerone kinase activity"/>
    <property type="evidence" value="ECO:0007669"/>
    <property type="project" value="UniProtKB-EC"/>
</dbReference>
<dbReference type="PROSITE" id="PS51480">
    <property type="entry name" value="DHAL"/>
    <property type="match status" value="1"/>
</dbReference>
<dbReference type="InterPro" id="IPR004007">
    <property type="entry name" value="DhaL_dom"/>
</dbReference>
<dbReference type="InterPro" id="IPR004006">
    <property type="entry name" value="DhaK_dom"/>
</dbReference>
<comment type="similarity">
    <text evidence="3">Belongs to the dihydroxyacetone kinase (DAK) family.</text>
</comment>
<feature type="domain" description="DhaL" evidence="11">
    <location>
        <begin position="406"/>
        <end position="607"/>
    </location>
</feature>
<keyword evidence="5" id="KW-0547">Nucleotide-binding</keyword>
<dbReference type="Pfam" id="PF02733">
    <property type="entry name" value="Dak1"/>
    <property type="match status" value="1"/>
</dbReference>
<keyword evidence="8" id="KW-0067">ATP-binding</keyword>
<dbReference type="InterPro" id="IPR036117">
    <property type="entry name" value="DhaL_dom_sf"/>
</dbReference>
<dbReference type="OrthoDB" id="1724672at2759"/>
<dbReference type="UniPathway" id="UPA00617">
    <property type="reaction ID" value="UER00669"/>
</dbReference>
<dbReference type="VEuPathDB" id="FungiDB:CCM_08253"/>
<dbReference type="Gene3D" id="1.25.40.340">
    <property type="match status" value="1"/>
</dbReference>
<dbReference type="SUPFAM" id="SSF82549">
    <property type="entry name" value="DAK1/DegV-like"/>
    <property type="match status" value="1"/>
</dbReference>